<dbReference type="Gramene" id="KMS93318">
    <property type="protein sequence ID" value="KMS93318"/>
    <property type="gene ID" value="BVRB_032690"/>
</dbReference>
<accession>A0A0J8B092</accession>
<gene>
    <name evidence="1" type="ORF">BVRB_032690</name>
</gene>
<dbReference type="EMBL" id="KQ104140">
    <property type="protein sequence ID" value="KMS93318.1"/>
    <property type="molecule type" value="Genomic_DNA"/>
</dbReference>
<keyword evidence="2" id="KW-1185">Reference proteome</keyword>
<dbReference type="AlphaFoldDB" id="A0A0J8B092"/>
<protein>
    <submittedName>
        <fullName evidence="1">Uncharacterized protein</fullName>
    </submittedName>
</protein>
<organism evidence="1 2">
    <name type="scientific">Beta vulgaris subsp. vulgaris</name>
    <name type="common">Beet</name>
    <dbReference type="NCBI Taxonomy" id="3555"/>
    <lineage>
        <taxon>Eukaryota</taxon>
        <taxon>Viridiplantae</taxon>
        <taxon>Streptophyta</taxon>
        <taxon>Embryophyta</taxon>
        <taxon>Tracheophyta</taxon>
        <taxon>Spermatophyta</taxon>
        <taxon>Magnoliopsida</taxon>
        <taxon>eudicotyledons</taxon>
        <taxon>Gunneridae</taxon>
        <taxon>Pentapetalae</taxon>
        <taxon>Caryophyllales</taxon>
        <taxon>Chenopodiaceae</taxon>
        <taxon>Betoideae</taxon>
        <taxon>Beta</taxon>
    </lineage>
</organism>
<sequence length="106" mass="11471">MLSSLTAAEVFKYSNENIQRDSLVDFGLSLIAPSEGSKATIAGNIHFDQPPDDQRPISVAVIGMKPTDIPRLQEAMGIKLSENRQPNFCCDSDLISAGKCTSADRD</sequence>
<reference evidence="1 2" key="1">
    <citation type="journal article" date="2014" name="Nature">
        <title>The genome of the recently domesticated crop plant sugar beet (Beta vulgaris).</title>
        <authorList>
            <person name="Dohm J.C."/>
            <person name="Minoche A.E."/>
            <person name="Holtgrawe D."/>
            <person name="Capella-Gutierrez S."/>
            <person name="Zakrzewski F."/>
            <person name="Tafer H."/>
            <person name="Rupp O."/>
            <person name="Sorensen T.R."/>
            <person name="Stracke R."/>
            <person name="Reinhardt R."/>
            <person name="Goesmann A."/>
            <person name="Kraft T."/>
            <person name="Schulz B."/>
            <person name="Stadler P.F."/>
            <person name="Schmidt T."/>
            <person name="Gabaldon T."/>
            <person name="Lehrach H."/>
            <person name="Weisshaar B."/>
            <person name="Himmelbauer H."/>
        </authorList>
    </citation>
    <scope>NUCLEOTIDE SEQUENCE [LARGE SCALE GENOMIC DNA]</scope>
    <source>
        <tissue evidence="1">Taproot</tissue>
    </source>
</reference>
<name>A0A0J8B092_BETVV</name>
<dbReference type="Proteomes" id="UP000035740">
    <property type="component" value="Unassembled WGS sequence"/>
</dbReference>
<proteinExistence type="predicted"/>
<feature type="non-terminal residue" evidence="1">
    <location>
        <position position="106"/>
    </location>
</feature>
<evidence type="ECO:0000313" key="1">
    <source>
        <dbReference type="EMBL" id="KMS93318.1"/>
    </source>
</evidence>
<evidence type="ECO:0000313" key="2">
    <source>
        <dbReference type="Proteomes" id="UP000035740"/>
    </source>
</evidence>